<dbReference type="EC" id="3.2.1.51" evidence="3"/>
<dbReference type="Proteomes" id="UP000536179">
    <property type="component" value="Unassembled WGS sequence"/>
</dbReference>
<comment type="function">
    <text evidence="1">Alpha-L-fucosidase is responsible for hydrolyzing the alpha-1,6-linked fucose joined to the reducing-end N-acetylglucosamine of the carbohydrate moieties of glycoproteins.</text>
</comment>
<evidence type="ECO:0000256" key="4">
    <source>
        <dbReference type="ARBA" id="ARBA00022729"/>
    </source>
</evidence>
<evidence type="ECO:0000259" key="8">
    <source>
        <dbReference type="Pfam" id="PF16757"/>
    </source>
</evidence>
<comment type="similarity">
    <text evidence="2">Belongs to the glycosyl hydrolase 29 family.</text>
</comment>
<evidence type="ECO:0000256" key="6">
    <source>
        <dbReference type="ARBA" id="ARBA00023295"/>
    </source>
</evidence>
<dbReference type="RefSeq" id="WP_184306224.1">
    <property type="nucleotide sequence ID" value="NZ_JACHXU010000013.1"/>
</dbReference>
<reference evidence="9 10" key="1">
    <citation type="submission" date="2020-08" db="EMBL/GenBank/DDBJ databases">
        <title>Genomic Encyclopedia of Type Strains, Phase III (KMG-III): the genomes of soil and plant-associated and newly described type strains.</title>
        <authorList>
            <person name="Whitman W."/>
        </authorList>
    </citation>
    <scope>NUCLEOTIDE SEQUENCE [LARGE SCALE GENOMIC DNA]</scope>
    <source>
        <strain evidence="9 10">CECT 8075</strain>
    </source>
</reference>
<protein>
    <recommendedName>
        <fullName evidence="3">alpha-L-fucosidase</fullName>
        <ecNumber evidence="3">3.2.1.51</ecNumber>
    </recommendedName>
</protein>
<evidence type="ECO:0000313" key="9">
    <source>
        <dbReference type="EMBL" id="MBB3207967.1"/>
    </source>
</evidence>
<dbReference type="Pfam" id="PF01120">
    <property type="entry name" value="Alpha_L_fucos"/>
    <property type="match status" value="1"/>
</dbReference>
<evidence type="ECO:0000259" key="7">
    <source>
        <dbReference type="Pfam" id="PF01120"/>
    </source>
</evidence>
<dbReference type="InterPro" id="IPR000933">
    <property type="entry name" value="Glyco_hydro_29"/>
</dbReference>
<keyword evidence="6 9" id="KW-0326">Glycosidase</keyword>
<evidence type="ECO:0000256" key="2">
    <source>
        <dbReference type="ARBA" id="ARBA00007951"/>
    </source>
</evidence>
<dbReference type="GO" id="GO:0016139">
    <property type="term" value="P:glycoside catabolic process"/>
    <property type="evidence" value="ECO:0007669"/>
    <property type="project" value="TreeGrafter"/>
</dbReference>
<evidence type="ECO:0000256" key="3">
    <source>
        <dbReference type="ARBA" id="ARBA00012662"/>
    </source>
</evidence>
<organism evidence="9 10">
    <name type="scientific">Aporhodopirellula rubra</name>
    <dbReference type="NCBI Taxonomy" id="980271"/>
    <lineage>
        <taxon>Bacteria</taxon>
        <taxon>Pseudomonadati</taxon>
        <taxon>Planctomycetota</taxon>
        <taxon>Planctomycetia</taxon>
        <taxon>Pirellulales</taxon>
        <taxon>Pirellulaceae</taxon>
        <taxon>Aporhodopirellula</taxon>
    </lineage>
</organism>
<keyword evidence="5 9" id="KW-0378">Hydrolase</keyword>
<dbReference type="PANTHER" id="PTHR10030:SF37">
    <property type="entry name" value="ALPHA-L-FUCOSIDASE-RELATED"/>
    <property type="match status" value="1"/>
</dbReference>
<proteinExistence type="inferred from homology"/>
<dbReference type="EMBL" id="JACHXU010000013">
    <property type="protein sequence ID" value="MBB3207967.1"/>
    <property type="molecule type" value="Genomic_DNA"/>
</dbReference>
<gene>
    <name evidence="9" type="ORF">FHS27_003794</name>
</gene>
<dbReference type="InterPro" id="IPR057739">
    <property type="entry name" value="Glyco_hydro_29_N"/>
</dbReference>
<dbReference type="InterPro" id="IPR016286">
    <property type="entry name" value="FUC_metazoa-typ"/>
</dbReference>
<keyword evidence="4" id="KW-0732">Signal</keyword>
<dbReference type="Pfam" id="PF16757">
    <property type="entry name" value="Fucosidase_C"/>
    <property type="match status" value="1"/>
</dbReference>
<dbReference type="GO" id="GO:0004560">
    <property type="term" value="F:alpha-L-fucosidase activity"/>
    <property type="evidence" value="ECO:0007669"/>
    <property type="project" value="UniProtKB-EC"/>
</dbReference>
<dbReference type="PANTHER" id="PTHR10030">
    <property type="entry name" value="ALPHA-L-FUCOSIDASE"/>
    <property type="match status" value="1"/>
</dbReference>
<dbReference type="AlphaFoldDB" id="A0A7W5H5X8"/>
<sequence>MHIPSPPSHSKTLPTFPSVMAMACLVASLTLPFVNVSLADGSVNQRADGCVVLNVSQAHNDKSRLEWEFELEHPGTFTVQVVSSIHVSDVESPATVVLDNQPLRRDWKKVYLIEDGLVWQHDQSLDLTPTRKHTISIANGDSIKTVRLVPTGYVQSKILISSESYFDDWLLMHQSPKKQAALAWLKEARFGMFIHWGVYSEAAGSWKNTRIEKGQGPKVAEWIMNAFEIPRKEYRAFAERFNPAPSFAVNIARLAKDTGMRYLVITAKHHDGFALFDSVHSEFDIADSTPYDGDLIKELYDACRTEGIEFGIYYSHGNDWNEGGDGNYANVKARNDRIGVPTKEQGKNLWDPSPITHADYLSNKAYPQITELIKRLPELRIIWFDGEGLITEKQAFEFYRLVYQLNPNIIVNRRIGYDFGDYVDAGDNKTPTENQLAAKHFETCGTANHSWGFKAHDHHWKSSNELLRNFVDIVSKGGNYLLNIGPDGKGRVPVPCVKSFEEMGEWVKTNSDAIFGTQRWTTFSEGVDRVKNSPSKPTEFWFSAKDAKVYAMSLVPGDSVVRVLSLNQSAGRITQLRLLGSDQELKWTQTNQALEIDFTGVETGENGYAIEAVLEDN</sequence>
<dbReference type="PRINTS" id="PR00741">
    <property type="entry name" value="GLHYDRLASE29"/>
</dbReference>
<evidence type="ECO:0000313" key="10">
    <source>
        <dbReference type="Proteomes" id="UP000536179"/>
    </source>
</evidence>
<dbReference type="InterPro" id="IPR031919">
    <property type="entry name" value="Fucosidase_C"/>
</dbReference>
<dbReference type="InterPro" id="IPR013780">
    <property type="entry name" value="Glyco_hydro_b"/>
</dbReference>
<accession>A0A7W5H5X8</accession>
<dbReference type="Gene3D" id="3.20.20.80">
    <property type="entry name" value="Glycosidases"/>
    <property type="match status" value="1"/>
</dbReference>
<evidence type="ECO:0000256" key="5">
    <source>
        <dbReference type="ARBA" id="ARBA00022801"/>
    </source>
</evidence>
<feature type="domain" description="Alpha-L-fucosidase C-terminal" evidence="8">
    <location>
        <begin position="539"/>
        <end position="600"/>
    </location>
</feature>
<keyword evidence="10" id="KW-1185">Reference proteome</keyword>
<dbReference type="GO" id="GO:0006004">
    <property type="term" value="P:fucose metabolic process"/>
    <property type="evidence" value="ECO:0007669"/>
    <property type="project" value="InterPro"/>
</dbReference>
<dbReference type="GO" id="GO:0005764">
    <property type="term" value="C:lysosome"/>
    <property type="evidence" value="ECO:0007669"/>
    <property type="project" value="TreeGrafter"/>
</dbReference>
<dbReference type="InterPro" id="IPR017853">
    <property type="entry name" value="GH"/>
</dbReference>
<feature type="domain" description="Glycoside hydrolase family 29 N-terminal" evidence="7">
    <location>
        <begin position="174"/>
        <end position="511"/>
    </location>
</feature>
<name>A0A7W5H5X8_9BACT</name>
<dbReference type="Gene3D" id="2.60.40.1180">
    <property type="entry name" value="Golgi alpha-mannosidase II"/>
    <property type="match status" value="1"/>
</dbReference>
<dbReference type="SMART" id="SM00812">
    <property type="entry name" value="Alpha_L_fucos"/>
    <property type="match status" value="1"/>
</dbReference>
<dbReference type="SUPFAM" id="SSF51445">
    <property type="entry name" value="(Trans)glycosidases"/>
    <property type="match status" value="1"/>
</dbReference>
<comment type="caution">
    <text evidence="9">The sequence shown here is derived from an EMBL/GenBank/DDBJ whole genome shotgun (WGS) entry which is preliminary data.</text>
</comment>
<evidence type="ECO:0000256" key="1">
    <source>
        <dbReference type="ARBA" id="ARBA00004071"/>
    </source>
</evidence>